<dbReference type="Proteomes" id="UP000286581">
    <property type="component" value="Unassembled WGS sequence"/>
</dbReference>
<dbReference type="Pfam" id="PF12687">
    <property type="entry name" value="DUF3801"/>
    <property type="match status" value="1"/>
</dbReference>
<gene>
    <name evidence="1" type="ORF">DWV78_14790</name>
</gene>
<evidence type="ECO:0000313" key="1">
    <source>
        <dbReference type="EMBL" id="RGW36450.1"/>
    </source>
</evidence>
<sequence length="172" mass="19170">MRKLVHEEVDREIANKSVNIAIKMLKPELDQLMKGLREAVQAPVKAAGKAAVNKIHPTTGKQSVKTLIRQGQGVSSIPLADEGMKDFQKIAKKYGVDFAVVKDKEASPPVYTVFFKAKDTDAITRILQDYSAKQVKKPSVEKTSVLEKLKKFKEIVAAIPKKVAEKKKERSR</sequence>
<dbReference type="AlphaFoldDB" id="A0A413BBJ4"/>
<comment type="caution">
    <text evidence="1">The sequence shown here is derived from an EMBL/GenBank/DDBJ whole genome shotgun (WGS) entry which is preliminary data.</text>
</comment>
<accession>A0A413BBJ4</accession>
<proteinExistence type="predicted"/>
<evidence type="ECO:0000313" key="2">
    <source>
        <dbReference type="Proteomes" id="UP000286581"/>
    </source>
</evidence>
<dbReference type="InterPro" id="IPR024234">
    <property type="entry name" value="DUF3801"/>
</dbReference>
<dbReference type="EMBL" id="QSAE01000078">
    <property type="protein sequence ID" value="RGW36450.1"/>
    <property type="molecule type" value="Genomic_DNA"/>
</dbReference>
<reference evidence="1 2" key="1">
    <citation type="submission" date="2018-08" db="EMBL/GenBank/DDBJ databases">
        <title>A genome reference for cultivated species of the human gut microbiota.</title>
        <authorList>
            <person name="Zou Y."/>
            <person name="Xue W."/>
            <person name="Luo G."/>
        </authorList>
    </citation>
    <scope>NUCLEOTIDE SEQUENCE [LARGE SCALE GENOMIC DNA]</scope>
    <source>
        <strain evidence="1 2">AF12-8</strain>
    </source>
</reference>
<organism evidence="1 2">
    <name type="scientific">Agathobacter rectalis</name>
    <dbReference type="NCBI Taxonomy" id="39491"/>
    <lineage>
        <taxon>Bacteria</taxon>
        <taxon>Bacillati</taxon>
        <taxon>Bacillota</taxon>
        <taxon>Clostridia</taxon>
        <taxon>Lachnospirales</taxon>
        <taxon>Lachnospiraceae</taxon>
        <taxon>Agathobacter</taxon>
    </lineage>
</organism>
<name>A0A413BBJ4_9FIRM</name>
<protein>
    <submittedName>
        <fullName evidence="1">PcfB family protein</fullName>
    </submittedName>
</protein>